<reference evidence="1" key="1">
    <citation type="submission" date="2022-11" db="EMBL/GenBank/DDBJ databases">
        <title>Genome Sequence of Nemania bipapillata.</title>
        <authorList>
            <person name="Buettner E."/>
        </authorList>
    </citation>
    <scope>NUCLEOTIDE SEQUENCE</scope>
    <source>
        <strain evidence="1">CP14</strain>
    </source>
</reference>
<name>A0ACC2J253_9PEZI</name>
<proteinExistence type="predicted"/>
<protein>
    <submittedName>
        <fullName evidence="1">Uncharacterized protein</fullName>
    </submittedName>
</protein>
<sequence length="191" mass="20812">MKSSLSYVFLAGLFASLAIAVVAPTALDSDAEYEEYQQRIGALPVHRRGYFHLADDGVARSLGPNNEVLGFVPASPAVLARVIAESPEENRAHLESVWKGVDGRNVADPWVIKPEHITKARDSGSTECRDFLDSSDIVLRSLSTPLWKRACHVTGQACTGATYDCLNFDYPADQCYCLFVDQLTTGSCAAR</sequence>
<dbReference type="EMBL" id="JAPESX010000408">
    <property type="protein sequence ID" value="KAJ8121463.1"/>
    <property type="molecule type" value="Genomic_DNA"/>
</dbReference>
<organism evidence="1 2">
    <name type="scientific">Nemania bipapillata</name>
    <dbReference type="NCBI Taxonomy" id="110536"/>
    <lineage>
        <taxon>Eukaryota</taxon>
        <taxon>Fungi</taxon>
        <taxon>Dikarya</taxon>
        <taxon>Ascomycota</taxon>
        <taxon>Pezizomycotina</taxon>
        <taxon>Sordariomycetes</taxon>
        <taxon>Xylariomycetidae</taxon>
        <taxon>Xylariales</taxon>
        <taxon>Xylariaceae</taxon>
        <taxon>Nemania</taxon>
    </lineage>
</organism>
<evidence type="ECO:0000313" key="2">
    <source>
        <dbReference type="Proteomes" id="UP001153334"/>
    </source>
</evidence>
<keyword evidence="2" id="KW-1185">Reference proteome</keyword>
<evidence type="ECO:0000313" key="1">
    <source>
        <dbReference type="EMBL" id="KAJ8121463.1"/>
    </source>
</evidence>
<comment type="caution">
    <text evidence="1">The sequence shown here is derived from an EMBL/GenBank/DDBJ whole genome shotgun (WGS) entry which is preliminary data.</text>
</comment>
<accession>A0ACC2J253</accession>
<gene>
    <name evidence="1" type="ORF">ONZ43_g2091</name>
</gene>
<dbReference type="Proteomes" id="UP001153334">
    <property type="component" value="Unassembled WGS sequence"/>
</dbReference>